<dbReference type="Proteomes" id="UP000826709">
    <property type="component" value="Chromosome"/>
</dbReference>
<feature type="transmembrane region" description="Helical" evidence="1">
    <location>
        <begin position="12"/>
        <end position="36"/>
    </location>
</feature>
<dbReference type="RefSeq" id="WP_220681645.1">
    <property type="nucleotide sequence ID" value="NZ_CP037968.1"/>
</dbReference>
<reference evidence="3" key="1">
    <citation type="journal article" date="2005" name="Int. J. Syst. Evol. Microbiol.">
        <title>Methanofollis formosanus sp. nov., isolated from a fish pond.</title>
        <authorList>
            <person name="Wu S.Y."/>
            <person name="Chen S.C."/>
            <person name="Lai M.C."/>
        </authorList>
    </citation>
    <scope>NUCLEOTIDE SEQUENCE</scope>
    <source>
        <strain evidence="3">ML15</strain>
    </source>
</reference>
<proteinExistence type="predicted"/>
<dbReference type="InterPro" id="IPR013373">
    <property type="entry name" value="Flagellin/pilin_N_arc"/>
</dbReference>
<reference evidence="3" key="2">
    <citation type="submission" date="2019-03" db="EMBL/GenBank/DDBJ databases">
        <authorList>
            <person name="Chen S.-C."/>
            <person name="Wu S.-Y."/>
            <person name="Lai M.-C."/>
        </authorList>
    </citation>
    <scope>NUCLEOTIDE SEQUENCE</scope>
    <source>
        <strain evidence="3">ML15</strain>
    </source>
</reference>
<dbReference type="OrthoDB" id="111087at2157"/>
<evidence type="ECO:0000259" key="2">
    <source>
        <dbReference type="Pfam" id="PF07790"/>
    </source>
</evidence>
<keyword evidence="4" id="KW-1185">Reference proteome</keyword>
<dbReference type="KEGG" id="mfk:E2N92_13285"/>
<sequence>MKSSLDEAVSPVVGVMLMLVVTIVLASLVSAFYGGIASDQVQPPQLTLSATPVIEGLADDDRTNEEPDYPGGFNANNGIVFKHAGGDGFSLKDIKVQVQSRDAKITIAYNDAFKSGPSCVDISRLVKNKDGDPLYFAKVGGGNDDFILPGDVFMLVADGCYDSTEAPGGGAKYITWTPNDAHGTFRAQLYAPLEYKIIDKNSGKAIQTGSFVLR</sequence>
<dbReference type="NCBIfam" id="TIGR02537">
    <property type="entry name" value="arch_flag_Nterm"/>
    <property type="match status" value="1"/>
</dbReference>
<accession>A0A8G1A3F3</accession>
<feature type="domain" description="Archaeal Type IV pilin N-terminal" evidence="2">
    <location>
        <begin position="7"/>
        <end position="101"/>
    </location>
</feature>
<keyword evidence="1" id="KW-0472">Membrane</keyword>
<dbReference type="EMBL" id="CP037968">
    <property type="protein sequence ID" value="QYZ80331.1"/>
    <property type="molecule type" value="Genomic_DNA"/>
</dbReference>
<evidence type="ECO:0000256" key="1">
    <source>
        <dbReference type="SAM" id="Phobius"/>
    </source>
</evidence>
<keyword evidence="1" id="KW-1133">Transmembrane helix</keyword>
<name>A0A8G1A3F3_9EURY</name>
<gene>
    <name evidence="3" type="ORF">E2N92_13285</name>
</gene>
<organism evidence="3 4">
    <name type="scientific">Methanofollis formosanus</name>
    <dbReference type="NCBI Taxonomy" id="299308"/>
    <lineage>
        <taxon>Archaea</taxon>
        <taxon>Methanobacteriati</taxon>
        <taxon>Methanobacteriota</taxon>
        <taxon>Stenosarchaea group</taxon>
        <taxon>Methanomicrobia</taxon>
        <taxon>Methanomicrobiales</taxon>
        <taxon>Methanomicrobiaceae</taxon>
        <taxon>Methanofollis</taxon>
    </lineage>
</organism>
<dbReference type="AlphaFoldDB" id="A0A8G1A3F3"/>
<dbReference type="InterPro" id="IPR012859">
    <property type="entry name" value="Pilin_N_archaeal"/>
</dbReference>
<protein>
    <submittedName>
        <fullName evidence="3">Type IV pilin</fullName>
    </submittedName>
</protein>
<dbReference type="Pfam" id="PF07790">
    <property type="entry name" value="Pilin_N"/>
    <property type="match status" value="1"/>
</dbReference>
<evidence type="ECO:0000313" key="4">
    <source>
        <dbReference type="Proteomes" id="UP000826709"/>
    </source>
</evidence>
<keyword evidence="1" id="KW-0812">Transmembrane</keyword>
<evidence type="ECO:0000313" key="3">
    <source>
        <dbReference type="EMBL" id="QYZ80331.1"/>
    </source>
</evidence>